<name>A0ABV0FZV2_9BURK</name>
<evidence type="ECO:0000313" key="2">
    <source>
        <dbReference type="EMBL" id="MEO3690898.1"/>
    </source>
</evidence>
<reference evidence="2 3" key="1">
    <citation type="submission" date="2024-05" db="EMBL/GenBank/DDBJ databases">
        <title>Roseateles sp. DJS-2-20 16S ribosomal RNA gene Genome sequencing and assembly.</title>
        <authorList>
            <person name="Woo H."/>
        </authorList>
    </citation>
    <scope>NUCLEOTIDE SEQUENCE [LARGE SCALE GENOMIC DNA]</scope>
    <source>
        <strain evidence="2 3">DJS-2-20</strain>
    </source>
</reference>
<dbReference type="Pfam" id="PF11445">
    <property type="entry name" value="DUF2894"/>
    <property type="match status" value="1"/>
</dbReference>
<dbReference type="EMBL" id="JBDPZD010000001">
    <property type="protein sequence ID" value="MEO3690898.1"/>
    <property type="molecule type" value="Genomic_DNA"/>
</dbReference>
<feature type="region of interest" description="Disordered" evidence="1">
    <location>
        <begin position="23"/>
        <end position="53"/>
    </location>
</feature>
<feature type="compositionally biased region" description="Basic residues" evidence="1">
    <location>
        <begin position="156"/>
        <end position="166"/>
    </location>
</feature>
<evidence type="ECO:0000313" key="3">
    <source>
        <dbReference type="Proteomes" id="UP001495147"/>
    </source>
</evidence>
<feature type="region of interest" description="Disordered" evidence="1">
    <location>
        <begin position="141"/>
        <end position="166"/>
    </location>
</feature>
<dbReference type="InterPro" id="IPR021549">
    <property type="entry name" value="DUF2894"/>
</dbReference>
<proteinExistence type="predicted"/>
<organism evidence="2 3">
    <name type="scientific">Roseateles paludis</name>
    <dbReference type="NCBI Taxonomy" id="3145238"/>
    <lineage>
        <taxon>Bacteria</taxon>
        <taxon>Pseudomonadati</taxon>
        <taxon>Pseudomonadota</taxon>
        <taxon>Betaproteobacteria</taxon>
        <taxon>Burkholderiales</taxon>
        <taxon>Sphaerotilaceae</taxon>
        <taxon>Roseateles</taxon>
    </lineage>
</organism>
<comment type="caution">
    <text evidence="2">The sequence shown here is derived from an EMBL/GenBank/DDBJ whole genome shotgun (WGS) entry which is preliminary data.</text>
</comment>
<gene>
    <name evidence="2" type="ORF">ABDJ85_05405</name>
</gene>
<keyword evidence="3" id="KW-1185">Reference proteome</keyword>
<dbReference type="Proteomes" id="UP001495147">
    <property type="component" value="Unassembled WGS sequence"/>
</dbReference>
<protein>
    <submittedName>
        <fullName evidence="2">DUF2894 domain-containing protein</fullName>
    </submittedName>
</protein>
<sequence>MSEPDAIQHAVLQGLARRAAAASGPLREAMEVRMKPLAQRPAPPPAAPAAPRARPWADLLARLGTEARARPQAQAALAGAQRLSLQRHLADLQAPLPEQLGPLNNEVLARRALQQLQALSPAYLQRLATQLTALAALAPLASEPAPPKPASPASKPRSKATAPRRR</sequence>
<dbReference type="RefSeq" id="WP_347703715.1">
    <property type="nucleotide sequence ID" value="NZ_JBDPZD010000001.1"/>
</dbReference>
<accession>A0ABV0FZV2</accession>
<evidence type="ECO:0000256" key="1">
    <source>
        <dbReference type="SAM" id="MobiDB-lite"/>
    </source>
</evidence>